<comment type="caution">
    <text evidence="2">The sequence shown here is derived from an EMBL/GenBank/DDBJ whole genome shotgun (WGS) entry which is preliminary data.</text>
</comment>
<keyword evidence="3" id="KW-1185">Reference proteome</keyword>
<organism evidence="2 3">
    <name type="scientific">Maribellus luteus</name>
    <dbReference type="NCBI Taxonomy" id="2305463"/>
    <lineage>
        <taxon>Bacteria</taxon>
        <taxon>Pseudomonadati</taxon>
        <taxon>Bacteroidota</taxon>
        <taxon>Bacteroidia</taxon>
        <taxon>Marinilabiliales</taxon>
        <taxon>Prolixibacteraceae</taxon>
        <taxon>Maribellus</taxon>
    </lineage>
</organism>
<protein>
    <recommendedName>
        <fullName evidence="4">Porin</fullName>
    </recommendedName>
</protein>
<dbReference type="InterPro" id="IPR023614">
    <property type="entry name" value="Porin_dom_sf"/>
</dbReference>
<dbReference type="AlphaFoldDB" id="A0A399T6J0"/>
<keyword evidence="1" id="KW-0732">Signal</keyword>
<dbReference type="Proteomes" id="UP000265926">
    <property type="component" value="Unassembled WGS sequence"/>
</dbReference>
<gene>
    <name evidence="2" type="ORF">D1614_01370</name>
</gene>
<name>A0A399T6J0_9BACT</name>
<dbReference type="RefSeq" id="WP_119436083.1">
    <property type="nucleotide sequence ID" value="NZ_QWGR01000001.1"/>
</dbReference>
<evidence type="ECO:0000313" key="3">
    <source>
        <dbReference type="Proteomes" id="UP000265926"/>
    </source>
</evidence>
<feature type="chain" id="PRO_5017318215" description="Porin" evidence="1">
    <location>
        <begin position="20"/>
        <end position="433"/>
    </location>
</feature>
<sequence>MKRSFILLSLICFSILSSAKTPVDHESKIANNLLIPLNDSGSAYSKLSFATQFWARQTKLNPGSATISGDPIASEFDFALRRTRFSMFNKLNKKTTFYTQFGFNNLNASSSKPTIYFHDVWAMYDLLPKSLSLGFGLNGWNGISRLTNASYQKTLTLDNPGFNIPSVNHSDLEIRQFGIFIKGTLNRLNYRAVISKPMVYNGVPEQPETKNGYEFPSTQLAWKAYTTWNFWEREYFQTPYVPMTYFGEKKICNLGIGFDFYPGSVAEFDKSGGRTLKDRMLLGADYFMELPFKNNQAISVYSVIYNYNFGTNYLRTSGTMNRWYDGTATEGAGNTEYKIGTGNIWYSTLGYLLPQSFMEKAGRLQLFCAYALKDFEALPQKIYNYDFGANLFANGHKLKFSMQYSLRPLVKNIDAGVPSQHLGTFIFQTQIVI</sequence>
<dbReference type="Gene3D" id="2.40.160.10">
    <property type="entry name" value="Porin"/>
    <property type="match status" value="1"/>
</dbReference>
<accession>A0A399T6J0</accession>
<evidence type="ECO:0000313" key="2">
    <source>
        <dbReference type="EMBL" id="RIJ50614.1"/>
    </source>
</evidence>
<reference evidence="2 3" key="1">
    <citation type="submission" date="2018-08" db="EMBL/GenBank/DDBJ databases">
        <title>Pallidiluteibacterium maritimus gen. nov., sp. nov., isolated from coastal sediment.</title>
        <authorList>
            <person name="Zhou L.Y."/>
        </authorList>
    </citation>
    <scope>NUCLEOTIDE SEQUENCE [LARGE SCALE GENOMIC DNA]</scope>
    <source>
        <strain evidence="2 3">XSD2</strain>
    </source>
</reference>
<proteinExistence type="predicted"/>
<evidence type="ECO:0000256" key="1">
    <source>
        <dbReference type="SAM" id="SignalP"/>
    </source>
</evidence>
<feature type="signal peptide" evidence="1">
    <location>
        <begin position="1"/>
        <end position="19"/>
    </location>
</feature>
<dbReference type="EMBL" id="QWGR01000001">
    <property type="protein sequence ID" value="RIJ50614.1"/>
    <property type="molecule type" value="Genomic_DNA"/>
</dbReference>
<evidence type="ECO:0008006" key="4">
    <source>
        <dbReference type="Google" id="ProtNLM"/>
    </source>
</evidence>
<dbReference type="OrthoDB" id="9771991at2"/>